<dbReference type="GO" id="GO:0016787">
    <property type="term" value="F:hydrolase activity"/>
    <property type="evidence" value="ECO:0007669"/>
    <property type="project" value="UniProtKB-KW"/>
</dbReference>
<dbReference type="AlphaFoldDB" id="A0A969WAU1"/>
<dbReference type="InterPro" id="IPR029058">
    <property type="entry name" value="AB_hydrolase_fold"/>
</dbReference>
<dbReference type="Gene3D" id="3.40.50.1820">
    <property type="entry name" value="alpha/beta hydrolase"/>
    <property type="match status" value="1"/>
</dbReference>
<name>A0A969WAU1_9GAMM</name>
<keyword evidence="2" id="KW-0378">Hydrolase</keyword>
<reference evidence="2" key="1">
    <citation type="submission" date="2020-03" db="EMBL/GenBank/DDBJ databases">
        <title>Solimonas marina sp. nov., isolated from deep seawater of the Pacific Ocean.</title>
        <authorList>
            <person name="Liu X."/>
            <person name="Lai Q."/>
            <person name="Sun F."/>
            <person name="Gai Y."/>
            <person name="Li G."/>
            <person name="Shao Z."/>
        </authorList>
    </citation>
    <scope>NUCLEOTIDE SEQUENCE</scope>
    <source>
        <strain evidence="2">C16B3</strain>
    </source>
</reference>
<dbReference type="PANTHER" id="PTHR46623:SF10">
    <property type="entry name" value="CARBOXYMETHYLENEBUTENOLIDASE HOMOLOG"/>
    <property type="match status" value="1"/>
</dbReference>
<keyword evidence="3" id="KW-1185">Reference proteome</keyword>
<dbReference type="PANTHER" id="PTHR46623">
    <property type="entry name" value="CARBOXYMETHYLENEBUTENOLIDASE-RELATED"/>
    <property type="match status" value="1"/>
</dbReference>
<evidence type="ECO:0000259" key="1">
    <source>
        <dbReference type="Pfam" id="PF01738"/>
    </source>
</evidence>
<protein>
    <submittedName>
        <fullName evidence="2">Dienelactone hydrolase family protein</fullName>
    </submittedName>
</protein>
<dbReference type="Pfam" id="PF01738">
    <property type="entry name" value="DLH"/>
    <property type="match status" value="1"/>
</dbReference>
<comment type="caution">
    <text evidence="2">The sequence shown here is derived from an EMBL/GenBank/DDBJ whole genome shotgun (WGS) entry which is preliminary data.</text>
</comment>
<evidence type="ECO:0000313" key="3">
    <source>
        <dbReference type="Proteomes" id="UP000653472"/>
    </source>
</evidence>
<dbReference type="Proteomes" id="UP000653472">
    <property type="component" value="Unassembled WGS sequence"/>
</dbReference>
<dbReference type="EMBL" id="JAAVXB010000003">
    <property type="protein sequence ID" value="NKF22096.1"/>
    <property type="molecule type" value="Genomic_DNA"/>
</dbReference>
<dbReference type="SUPFAM" id="SSF53474">
    <property type="entry name" value="alpha/beta-Hydrolases"/>
    <property type="match status" value="1"/>
</dbReference>
<dbReference type="RefSeq" id="WP_168147346.1">
    <property type="nucleotide sequence ID" value="NZ_JAAVXB010000003.1"/>
</dbReference>
<sequence length="245" mass="26398">MKKIDIKTADGVCPAYVFTPEGEGPWPAVLMYMDIFGVRPAAMELAERLASNGYYVLQPDLMWRLGDYGPLDPAAVFADSEKRKALFPAHLAAASPAHVMSDTRAFLDAIAADPDARDGPIGAVGYCLGGRLALTAAGTYPDAFAAVASYHAGGLVTEDPYAPVQLAGKMQARLYIGGAKDDASFTDDMKAALDVKFREAGLDYVIETYDAQHGWVYRDFPVHDAAATERHWQTLTALFGDVLKS</sequence>
<proteinExistence type="predicted"/>
<organism evidence="2 3">
    <name type="scientific">Solimonas marina</name>
    <dbReference type="NCBI Taxonomy" id="2714601"/>
    <lineage>
        <taxon>Bacteria</taxon>
        <taxon>Pseudomonadati</taxon>
        <taxon>Pseudomonadota</taxon>
        <taxon>Gammaproteobacteria</taxon>
        <taxon>Nevskiales</taxon>
        <taxon>Nevskiaceae</taxon>
        <taxon>Solimonas</taxon>
    </lineage>
</organism>
<dbReference type="InterPro" id="IPR051049">
    <property type="entry name" value="Dienelactone_hydrolase-like"/>
</dbReference>
<gene>
    <name evidence="2" type="ORF">G7Y82_07185</name>
</gene>
<dbReference type="InterPro" id="IPR002925">
    <property type="entry name" value="Dienelactn_hydro"/>
</dbReference>
<evidence type="ECO:0000313" key="2">
    <source>
        <dbReference type="EMBL" id="NKF22096.1"/>
    </source>
</evidence>
<feature type="domain" description="Dienelactone hydrolase" evidence="1">
    <location>
        <begin position="14"/>
        <end position="242"/>
    </location>
</feature>
<accession>A0A969WAU1</accession>